<keyword evidence="1" id="KW-1133">Transmembrane helix</keyword>
<evidence type="ECO:0000256" key="1">
    <source>
        <dbReference type="SAM" id="Phobius"/>
    </source>
</evidence>
<accession>B9WPT8</accession>
<dbReference type="Gene3D" id="3.60.10.10">
    <property type="entry name" value="Endonuclease/exonuclease/phosphatase"/>
    <property type="match status" value="1"/>
</dbReference>
<dbReference type="CDD" id="cd01650">
    <property type="entry name" value="RT_nLTR_like"/>
    <property type="match status" value="1"/>
</dbReference>
<dbReference type="GO" id="GO:0003824">
    <property type="term" value="F:catalytic activity"/>
    <property type="evidence" value="ECO:0007669"/>
    <property type="project" value="InterPro"/>
</dbReference>
<dbReference type="GO" id="GO:0071897">
    <property type="term" value="P:DNA biosynthetic process"/>
    <property type="evidence" value="ECO:0007669"/>
    <property type="project" value="UniProtKB-ARBA"/>
</dbReference>
<dbReference type="InterPro" id="IPR036691">
    <property type="entry name" value="Endo/exonu/phosph_ase_sf"/>
</dbReference>
<dbReference type="InterPro" id="IPR043502">
    <property type="entry name" value="DNA/RNA_pol_sf"/>
</dbReference>
<gene>
    <name evidence="3" type="primary">ORF4</name>
</gene>
<feature type="transmembrane region" description="Helical" evidence="1">
    <location>
        <begin position="547"/>
        <end position="572"/>
    </location>
</feature>
<dbReference type="Pfam" id="PF14529">
    <property type="entry name" value="Exo_endo_phos_2"/>
    <property type="match status" value="1"/>
</dbReference>
<dbReference type="SUPFAM" id="SSF56219">
    <property type="entry name" value="DNase I-like"/>
    <property type="match status" value="1"/>
</dbReference>
<dbReference type="EMBL" id="FM995623">
    <property type="protein sequence ID" value="CAX36788.1"/>
    <property type="molecule type" value="Genomic_DNA"/>
</dbReference>
<evidence type="ECO:0000313" key="3">
    <source>
        <dbReference type="EMBL" id="CAX36788.1"/>
    </source>
</evidence>
<protein>
    <submittedName>
        <fullName evidence="3">Uncharacterized protein ORF4</fullName>
    </submittedName>
</protein>
<keyword evidence="1" id="KW-0472">Membrane</keyword>
<organism evidence="3">
    <name type="scientific">Papilio dardanus</name>
    <name type="common">African swallowtail butterfly</name>
    <dbReference type="NCBI Taxonomy" id="77259"/>
    <lineage>
        <taxon>Eukaryota</taxon>
        <taxon>Metazoa</taxon>
        <taxon>Ecdysozoa</taxon>
        <taxon>Arthropoda</taxon>
        <taxon>Hexapoda</taxon>
        <taxon>Insecta</taxon>
        <taxon>Pterygota</taxon>
        <taxon>Neoptera</taxon>
        <taxon>Endopterygota</taxon>
        <taxon>Lepidoptera</taxon>
        <taxon>Glossata</taxon>
        <taxon>Ditrysia</taxon>
        <taxon>Papilionoidea</taxon>
        <taxon>Papilionidae</taxon>
        <taxon>Papilioninae</taxon>
        <taxon>Papilio</taxon>
    </lineage>
</organism>
<dbReference type="PROSITE" id="PS50878">
    <property type="entry name" value="RT_POL"/>
    <property type="match status" value="1"/>
</dbReference>
<dbReference type="PANTHER" id="PTHR19446">
    <property type="entry name" value="REVERSE TRANSCRIPTASES"/>
    <property type="match status" value="1"/>
</dbReference>
<reference evidence="3" key="1">
    <citation type="submission" date="2009-02" db="EMBL/GenBank/DDBJ databases">
        <title>Molecular characterization of a wing patterning locus in the Batesian mimic, Papilio dardanus.</title>
        <authorList>
            <person name="Baxter S."/>
            <person name="Jiggins C."/>
            <person name="ffrench-Constant R."/>
            <person name="Heckel D."/>
            <person name="Vogel H."/>
            <person name="Vogler A."/>
            <person name="Timmermans M."/>
            <person name="Joron M."/>
        </authorList>
    </citation>
    <scope>NUCLEOTIDE SEQUENCE</scope>
</reference>
<evidence type="ECO:0000259" key="2">
    <source>
        <dbReference type="PROSITE" id="PS50878"/>
    </source>
</evidence>
<dbReference type="InterPro" id="IPR005135">
    <property type="entry name" value="Endo/exonuclease/phosphatase"/>
</dbReference>
<proteinExistence type="predicted"/>
<keyword evidence="1" id="KW-0812">Transmembrane</keyword>
<dbReference type="AlphaFoldDB" id="B9WPT8"/>
<name>B9WPT8_PAPDA</name>
<dbReference type="Pfam" id="PF00078">
    <property type="entry name" value="RVT_1"/>
    <property type="match status" value="1"/>
</dbReference>
<dbReference type="InterPro" id="IPR000477">
    <property type="entry name" value="RT_dom"/>
</dbReference>
<dbReference type="SUPFAM" id="SSF56672">
    <property type="entry name" value="DNA/RNA polymerases"/>
    <property type="match status" value="1"/>
</dbReference>
<feature type="domain" description="Reverse transcriptase" evidence="2">
    <location>
        <begin position="162"/>
        <end position="414"/>
    </location>
</feature>
<sequence length="596" mass="66556">MEAFIIARGLHIINAQGQPATFAGERGESNVDLTLAYGGVNVEKWKVHDCASSSDHRLITYEIHTNRQQPDTEPARDPPRFRDWDVDWTMTLVKTRNITRLVRMVSTFVPSGRDVSPPSVEELGDIVKALPNTASGLDGISSRIVKNVWRAAPKEFHFVFAKCTKEGVFPRIWKDGRLIVVSKGNNKPPTDPKAYRPITLLPILGKILERVLLRCVPSISRGITMYQHGFFSGRSTVTALRSMLSTARITQSTYVQAIFLNISGAFDNAWWPMILVKAKGGGCPPNIFRIIADYFTCRRVGLFVGDQLVWKTSTMGCPQGSVLGPTLWNLLMNDLLLLPLPEGVTMVAYADDISILIEANSRARIESKDKATLTLVRDWGERNRLDFSPPKSTTMTIKGKFQRPPVIRFNGVSIRNVRSAKFLGVVMDASLSFTQHASEIGEKATKGFGKLSHISTSSWGIRYPSLKLLYKVIYVPILTYAAECWFERAKMFAVRSALLRSQRNSLVLITKAYRSTSTAALSVLAGVLPADLEVNRAGLVSRAHISFINIVISEFNVTLNLFFLINLTILYFPNTVSLWHMAHFHPRQNKSNNSLS</sequence>